<dbReference type="AlphaFoldDB" id="A0A067TC90"/>
<dbReference type="EMBL" id="KL142376">
    <property type="protein sequence ID" value="KDR77489.1"/>
    <property type="molecule type" value="Genomic_DNA"/>
</dbReference>
<reference evidence="2" key="1">
    <citation type="journal article" date="2014" name="Proc. Natl. Acad. Sci. U.S.A.">
        <title>Extensive sampling of basidiomycete genomes demonstrates inadequacy of the white-rot/brown-rot paradigm for wood decay fungi.</title>
        <authorList>
            <person name="Riley R."/>
            <person name="Salamov A.A."/>
            <person name="Brown D.W."/>
            <person name="Nagy L.G."/>
            <person name="Floudas D."/>
            <person name="Held B.W."/>
            <person name="Levasseur A."/>
            <person name="Lombard V."/>
            <person name="Morin E."/>
            <person name="Otillar R."/>
            <person name="Lindquist E.A."/>
            <person name="Sun H."/>
            <person name="LaButti K.M."/>
            <person name="Schmutz J."/>
            <person name="Jabbour D."/>
            <person name="Luo H."/>
            <person name="Baker S.E."/>
            <person name="Pisabarro A.G."/>
            <person name="Walton J.D."/>
            <person name="Blanchette R.A."/>
            <person name="Henrissat B."/>
            <person name="Martin F."/>
            <person name="Cullen D."/>
            <person name="Hibbett D.S."/>
            <person name="Grigoriev I.V."/>
        </authorList>
    </citation>
    <scope>NUCLEOTIDE SEQUENCE [LARGE SCALE GENOMIC DNA]</scope>
    <source>
        <strain evidence="2">CBS 339.88</strain>
    </source>
</reference>
<dbReference type="Proteomes" id="UP000027222">
    <property type="component" value="Unassembled WGS sequence"/>
</dbReference>
<dbReference type="HOGENOM" id="CLU_3106482_0_0_1"/>
<organism evidence="1 2">
    <name type="scientific">Galerina marginata (strain CBS 339.88)</name>
    <dbReference type="NCBI Taxonomy" id="685588"/>
    <lineage>
        <taxon>Eukaryota</taxon>
        <taxon>Fungi</taxon>
        <taxon>Dikarya</taxon>
        <taxon>Basidiomycota</taxon>
        <taxon>Agaricomycotina</taxon>
        <taxon>Agaricomycetes</taxon>
        <taxon>Agaricomycetidae</taxon>
        <taxon>Agaricales</taxon>
        <taxon>Agaricineae</taxon>
        <taxon>Strophariaceae</taxon>
        <taxon>Galerina</taxon>
    </lineage>
</organism>
<protein>
    <submittedName>
        <fullName evidence="1">Uncharacterized protein</fullName>
    </submittedName>
</protein>
<evidence type="ECO:0000313" key="2">
    <source>
        <dbReference type="Proteomes" id="UP000027222"/>
    </source>
</evidence>
<sequence>MDCTYTQSESYKPPDWNCSASGRIHRPFPNFWHPIDAVEEKNPIFGVLWLR</sequence>
<gene>
    <name evidence="1" type="ORF">GALMADRAFT_245661</name>
</gene>
<accession>A0A067TC90</accession>
<proteinExistence type="predicted"/>
<evidence type="ECO:0000313" key="1">
    <source>
        <dbReference type="EMBL" id="KDR77489.1"/>
    </source>
</evidence>
<name>A0A067TC90_GALM3</name>
<keyword evidence="2" id="KW-1185">Reference proteome</keyword>